<dbReference type="RefSeq" id="WP_323277074.1">
    <property type="nucleotide sequence ID" value="NZ_JAYGGQ010000001.1"/>
</dbReference>
<comment type="caution">
    <text evidence="1">The sequence shown here is derived from an EMBL/GenBank/DDBJ whole genome shotgun (WGS) entry which is preliminary data.</text>
</comment>
<dbReference type="InterPro" id="IPR044000">
    <property type="entry name" value="Phage_tube_2"/>
</dbReference>
<dbReference type="Proteomes" id="UP001304769">
    <property type="component" value="Unassembled WGS sequence"/>
</dbReference>
<dbReference type="EMBL" id="JAYGGQ010000001">
    <property type="protein sequence ID" value="MEA5453302.1"/>
    <property type="molecule type" value="Genomic_DNA"/>
</dbReference>
<dbReference type="Pfam" id="PF18906">
    <property type="entry name" value="Phage_tube_2"/>
    <property type="match status" value="1"/>
</dbReference>
<keyword evidence="2" id="KW-1185">Reference proteome</keyword>
<name>A0ABU5T0W6_9MICC</name>
<evidence type="ECO:0000313" key="2">
    <source>
        <dbReference type="Proteomes" id="UP001304769"/>
    </source>
</evidence>
<reference evidence="1 2" key="1">
    <citation type="submission" date="2023-12" db="EMBL/GenBank/DDBJ databases">
        <title>Sinomonas terricola sp. nov, isolated from litchi orchard soil in Guangdong, PR China.</title>
        <authorList>
            <person name="Jiaxin W."/>
            <person name="Yang Z."/>
            <person name="Honghui Z."/>
        </authorList>
    </citation>
    <scope>NUCLEOTIDE SEQUENCE [LARGE SCALE GENOMIC DNA]</scope>
    <source>
        <strain evidence="1 2">JGH33</strain>
    </source>
</reference>
<evidence type="ECO:0000313" key="1">
    <source>
        <dbReference type="EMBL" id="MEA5453302.1"/>
    </source>
</evidence>
<proteinExistence type="predicted"/>
<organism evidence="1 2">
    <name type="scientific">Sinomonas terricola</name>
    <dbReference type="NCBI Taxonomy" id="3110330"/>
    <lineage>
        <taxon>Bacteria</taxon>
        <taxon>Bacillati</taxon>
        <taxon>Actinomycetota</taxon>
        <taxon>Actinomycetes</taxon>
        <taxon>Micrococcales</taxon>
        <taxon>Micrococcaceae</taxon>
        <taxon>Sinomonas</taxon>
    </lineage>
</organism>
<protein>
    <submittedName>
        <fullName evidence="1">Phage tail tube protein</fullName>
    </submittedName>
</protein>
<accession>A0ABU5T0W6</accession>
<sequence>MTTQLDSSIGLKKETTYGTGVTPDHFPEFLSESLEAKLDIKQGQGFRVGSRVGRVERRVLGKQWAEGDIEIEMAARGCGIFLEALLGASVSTALTAPAYQQNFTLATSDPLNSYTIQKGIPLLGGGAAQAHTFWGAVCTKGELSSSQGDVVKLKTSWNAKQVDTATAYAAPSYVASNEVFFFSEGAITIGGTPTAPTATALASGGTSVGDVVDFSLSIDSKLDTNGFTYGGGGRQSRRPVVGGMADIKGKMTVEFDSTTMRDAYLNQTSLAVVLTFTSATSIATGIFNTLQVYIPAIRTNGDLPNATNGVVKQSIDFDVLDNGSGASPVTVCLRTLDTAV</sequence>
<gene>
    <name evidence="1" type="ORF">SPF06_01070</name>
</gene>